<dbReference type="AlphaFoldDB" id="A0A5S4W9N2"/>
<comment type="caution">
    <text evidence="1">The sequence shown here is derived from an EMBL/GenBank/DDBJ whole genome shotgun (WGS) entry which is preliminary data.</text>
</comment>
<dbReference type="EMBL" id="VSSR01000061">
    <property type="protein sequence ID" value="TYL76377.1"/>
    <property type="molecule type" value="Genomic_DNA"/>
</dbReference>
<dbReference type="Proteomes" id="UP000324853">
    <property type="component" value="Unassembled WGS sequence"/>
</dbReference>
<gene>
    <name evidence="1" type="ORF">FXB38_31275</name>
</gene>
<protein>
    <submittedName>
        <fullName evidence="1">DUF2267 domain-containing protein</fullName>
    </submittedName>
</protein>
<evidence type="ECO:0000313" key="2">
    <source>
        <dbReference type="Proteomes" id="UP000324853"/>
    </source>
</evidence>
<reference evidence="1 2" key="1">
    <citation type="submission" date="2019-08" db="EMBL/GenBank/DDBJ databases">
        <title>Bradyrhizobium hipponensis sp. nov., a rhizobium isolated from a Lupinus angustifolius root nodule in Tunisia.</title>
        <authorList>
            <person name="Off K."/>
            <person name="Rejili M."/>
            <person name="Mars M."/>
            <person name="Brachmann A."/>
            <person name="Marin M."/>
        </authorList>
    </citation>
    <scope>NUCLEOTIDE SEQUENCE [LARGE SCALE GENOMIC DNA]</scope>
    <source>
        <strain evidence="1 2">CTAW11</strain>
    </source>
</reference>
<dbReference type="RefSeq" id="WP_148754933.1">
    <property type="nucleotide sequence ID" value="NZ_VSSR01000061.1"/>
</dbReference>
<proteinExistence type="predicted"/>
<keyword evidence="2" id="KW-1185">Reference proteome</keyword>
<evidence type="ECO:0000313" key="1">
    <source>
        <dbReference type="EMBL" id="TYL76377.1"/>
    </source>
</evidence>
<dbReference type="Pfam" id="PF10025">
    <property type="entry name" value="DUF2267"/>
    <property type="match status" value="1"/>
</dbReference>
<dbReference type="InterPro" id="IPR038282">
    <property type="entry name" value="DUF2267_sf"/>
</dbReference>
<name>A0A5S4W9N2_9BRAD</name>
<dbReference type="Gene3D" id="1.10.490.110">
    <property type="entry name" value="Uncharacterized conserved protein DUF2267"/>
    <property type="match status" value="1"/>
</dbReference>
<dbReference type="OrthoDB" id="20942at2"/>
<organism evidence="1 2">
    <name type="scientific">Bradyrhizobium cytisi</name>
    <dbReference type="NCBI Taxonomy" id="515489"/>
    <lineage>
        <taxon>Bacteria</taxon>
        <taxon>Pseudomonadati</taxon>
        <taxon>Pseudomonadota</taxon>
        <taxon>Alphaproteobacteria</taxon>
        <taxon>Hyphomicrobiales</taxon>
        <taxon>Nitrobacteraceae</taxon>
        <taxon>Bradyrhizobium</taxon>
    </lineage>
</organism>
<accession>A0A5S4W9N2</accession>
<dbReference type="InterPro" id="IPR018727">
    <property type="entry name" value="DUF2267"/>
</dbReference>
<sequence length="150" mass="16775">MSATGLDVFDRTIHLTNTWLDEMMTSLPHDRQLAWHALGTVLRTIRDRIPVNLAAHLGAQLPLLVRGVYYDQWRPSEVPKDWRSAAEFLGIISAELSSLRPIGAGDAAQATFRVLNHHLDPNQVEKVRHALPEEVRALWTAGRQQGQSAA</sequence>